<accession>A0AAP3E527</accession>
<keyword evidence="1" id="KW-1133">Transmembrane helix</keyword>
<name>A0AAP3E527_9EURY</name>
<dbReference type="Proteomes" id="UP001321047">
    <property type="component" value="Unassembled WGS sequence"/>
</dbReference>
<keyword evidence="3" id="KW-1185">Reference proteome</keyword>
<organism evidence="2 3">
    <name type="scientific">Natronosalvus hydrolyticus</name>
    <dbReference type="NCBI Taxonomy" id="2979988"/>
    <lineage>
        <taxon>Archaea</taxon>
        <taxon>Methanobacteriati</taxon>
        <taxon>Methanobacteriota</taxon>
        <taxon>Stenosarchaea group</taxon>
        <taxon>Halobacteria</taxon>
        <taxon>Halobacteriales</taxon>
        <taxon>Natrialbaceae</taxon>
        <taxon>Natronosalvus</taxon>
    </lineage>
</organism>
<feature type="transmembrane region" description="Helical" evidence="1">
    <location>
        <begin position="221"/>
        <end position="242"/>
    </location>
</feature>
<protein>
    <submittedName>
        <fullName evidence="2">Uncharacterized protein</fullName>
    </submittedName>
</protein>
<dbReference type="AlphaFoldDB" id="A0AAP3E527"/>
<keyword evidence="1" id="KW-0812">Transmembrane</keyword>
<evidence type="ECO:0000313" key="2">
    <source>
        <dbReference type="EMBL" id="MCU4750941.1"/>
    </source>
</evidence>
<feature type="transmembrane region" description="Helical" evidence="1">
    <location>
        <begin position="102"/>
        <end position="124"/>
    </location>
</feature>
<sequence length="245" mass="27279">MSGEDTEIIIKGELHSSRGDLAHERKLLVEGVDHLVLEGPEREAEYGLLQTWYAFAMLLTNYLFFRILQTDSSVLEDIAEAQDAEVTKTRESDASVLENSHILARIGAAALFLVLFFAAALFGIAEIHIYGVPLLIASAILPVLLLRIHESNRSAGSRDEQMAQLIIDAAEDGGRVVAVVGDDHADPVIDHLPEGIDVVREVPKYPWYSWQHAKDIAYPSFVFVSVLWIVYTLFVAYARFAWTLS</sequence>
<reference evidence="2 3" key="1">
    <citation type="submission" date="2022-09" db="EMBL/GenBank/DDBJ databases">
        <title>Enrichment on poylsaccharides allowed isolation of novel metabolic and taxonomic groups of Haloarchaea.</title>
        <authorList>
            <person name="Sorokin D.Y."/>
            <person name="Elcheninov A.G."/>
            <person name="Khizhniak T.V."/>
            <person name="Kolganova T.V."/>
            <person name="Kublanov I.V."/>
        </authorList>
    </citation>
    <scope>NUCLEOTIDE SEQUENCE [LARGE SCALE GENOMIC DNA]</scope>
    <source>
        <strain evidence="2 3">AArc-curdl1</strain>
    </source>
</reference>
<comment type="caution">
    <text evidence="2">The sequence shown here is derived from an EMBL/GenBank/DDBJ whole genome shotgun (WGS) entry which is preliminary data.</text>
</comment>
<evidence type="ECO:0000256" key="1">
    <source>
        <dbReference type="SAM" id="Phobius"/>
    </source>
</evidence>
<feature type="transmembrane region" description="Helical" evidence="1">
    <location>
        <begin position="130"/>
        <end position="148"/>
    </location>
</feature>
<keyword evidence="1" id="KW-0472">Membrane</keyword>
<proteinExistence type="predicted"/>
<dbReference type="RefSeq" id="WP_342806200.1">
    <property type="nucleotide sequence ID" value="NZ_JAOPJZ010000001.1"/>
</dbReference>
<evidence type="ECO:0000313" key="3">
    <source>
        <dbReference type="Proteomes" id="UP001321047"/>
    </source>
</evidence>
<dbReference type="EMBL" id="JAOPJZ010000001">
    <property type="protein sequence ID" value="MCU4750941.1"/>
    <property type="molecule type" value="Genomic_DNA"/>
</dbReference>
<gene>
    <name evidence="2" type="ORF">OB919_02910</name>
</gene>